<evidence type="ECO:0000313" key="5">
    <source>
        <dbReference type="Proteomes" id="UP000198809"/>
    </source>
</evidence>
<evidence type="ECO:0000256" key="1">
    <source>
        <dbReference type="ARBA" id="ARBA00022741"/>
    </source>
</evidence>
<dbReference type="Gene3D" id="3.40.50.300">
    <property type="entry name" value="P-loop containing nucleotide triphosphate hydrolases"/>
    <property type="match status" value="1"/>
</dbReference>
<dbReference type="STRING" id="1333845.SAMN04487895_101734"/>
<evidence type="ECO:0000313" key="4">
    <source>
        <dbReference type="EMBL" id="SEN50373.1"/>
    </source>
</evidence>
<proteinExistence type="predicted"/>
<dbReference type="Proteomes" id="UP000198809">
    <property type="component" value="Unassembled WGS sequence"/>
</dbReference>
<dbReference type="SUPFAM" id="SSF52540">
    <property type="entry name" value="P-loop containing nucleoside triphosphate hydrolases"/>
    <property type="match status" value="1"/>
</dbReference>
<dbReference type="InterPro" id="IPR003714">
    <property type="entry name" value="PhoH"/>
</dbReference>
<protein>
    <submittedName>
        <fullName evidence="4">PhoH-like ATPase</fullName>
    </submittedName>
</protein>
<dbReference type="InterPro" id="IPR003593">
    <property type="entry name" value="AAA+_ATPase"/>
</dbReference>
<reference evidence="4 5" key="1">
    <citation type="submission" date="2016-10" db="EMBL/GenBank/DDBJ databases">
        <authorList>
            <person name="de Groot N.N."/>
        </authorList>
    </citation>
    <scope>NUCLEOTIDE SEQUENCE [LARGE SCALE GENOMIC DNA]</scope>
    <source>
        <strain evidence="4 5">CGMCC 1.10238</strain>
    </source>
</reference>
<dbReference type="GO" id="GO:0005524">
    <property type="term" value="F:ATP binding"/>
    <property type="evidence" value="ECO:0007669"/>
    <property type="project" value="UniProtKB-KW"/>
</dbReference>
<sequence length="217" mass="24734">MPMPLPKDNLLFGFASKLTDEQKKYVDSIFDNLLTIVNAKSGTGKTTLAVACSYLLKKPLIYIFSPVMEGSMGFRPGTQEEKEIEYITPLKDALLKINMDPNRAIFSELNQDNRNKEAWVFPRSHIFARGTNIEDCTVIIDECQNFTKSEIRKILTRIHDNCTVIMIGHTGQIDLKNHNDSGFAPYIEHFRDKDYAEVCELTHNFRGKLANDADELI</sequence>
<dbReference type="SMART" id="SM00382">
    <property type="entry name" value="AAA"/>
    <property type="match status" value="1"/>
</dbReference>
<keyword evidence="1" id="KW-0547">Nucleotide-binding</keyword>
<evidence type="ECO:0000256" key="2">
    <source>
        <dbReference type="ARBA" id="ARBA00022840"/>
    </source>
</evidence>
<accession>A0A1H8H2A3</accession>
<dbReference type="EMBL" id="FODH01000001">
    <property type="protein sequence ID" value="SEN50373.1"/>
    <property type="molecule type" value="Genomic_DNA"/>
</dbReference>
<keyword evidence="2" id="KW-0067">ATP-binding</keyword>
<feature type="domain" description="AAA+ ATPase" evidence="3">
    <location>
        <begin position="31"/>
        <end position="194"/>
    </location>
</feature>
<organism evidence="4 5">
    <name type="scientific">Paenibacillus sophorae</name>
    <dbReference type="NCBI Taxonomy" id="1333845"/>
    <lineage>
        <taxon>Bacteria</taxon>
        <taxon>Bacillati</taxon>
        <taxon>Bacillota</taxon>
        <taxon>Bacilli</taxon>
        <taxon>Bacillales</taxon>
        <taxon>Paenibacillaceae</taxon>
        <taxon>Paenibacillus</taxon>
    </lineage>
</organism>
<name>A0A1H8H2A3_9BACL</name>
<dbReference type="Pfam" id="PF02562">
    <property type="entry name" value="PhoH"/>
    <property type="match status" value="1"/>
</dbReference>
<gene>
    <name evidence="4" type="ORF">SAMN04487895_101734</name>
</gene>
<dbReference type="AlphaFoldDB" id="A0A1H8H2A3"/>
<dbReference type="PANTHER" id="PTHR30473:SF2">
    <property type="entry name" value="PIN DOMAIN-CONTAINING PROTEIN"/>
    <property type="match status" value="1"/>
</dbReference>
<dbReference type="InterPro" id="IPR027417">
    <property type="entry name" value="P-loop_NTPase"/>
</dbReference>
<evidence type="ECO:0000259" key="3">
    <source>
        <dbReference type="SMART" id="SM00382"/>
    </source>
</evidence>
<dbReference type="GO" id="GO:0005829">
    <property type="term" value="C:cytosol"/>
    <property type="evidence" value="ECO:0007669"/>
    <property type="project" value="TreeGrafter"/>
</dbReference>
<dbReference type="PANTHER" id="PTHR30473">
    <property type="entry name" value="PROTEIN PHOH"/>
    <property type="match status" value="1"/>
</dbReference>
<dbReference type="InterPro" id="IPR051451">
    <property type="entry name" value="PhoH2-like"/>
</dbReference>